<accession>A0A0U1NSB6</accession>
<dbReference type="GO" id="GO:0009425">
    <property type="term" value="C:bacterial-type flagellum basal body"/>
    <property type="evidence" value="ECO:0007669"/>
    <property type="project" value="UniProtKB-SubCell"/>
</dbReference>
<evidence type="ECO:0000256" key="1">
    <source>
        <dbReference type="ARBA" id="ARBA00004117"/>
    </source>
</evidence>
<dbReference type="PRINTS" id="PR00955">
    <property type="entry name" value="FLGMOTORFLIM"/>
</dbReference>
<name>A0A0U1NSB6_9BACI</name>
<evidence type="ECO:0000256" key="10">
    <source>
        <dbReference type="NCBIfam" id="TIGR01397"/>
    </source>
</evidence>
<dbReference type="GO" id="GO:0003774">
    <property type="term" value="F:cytoskeletal motor activity"/>
    <property type="evidence" value="ECO:0007669"/>
    <property type="project" value="InterPro"/>
</dbReference>
<dbReference type="PIRSF" id="PIRSF002888">
    <property type="entry name" value="FliM"/>
    <property type="match status" value="1"/>
</dbReference>
<evidence type="ECO:0000313" key="13">
    <source>
        <dbReference type="Proteomes" id="UP000199087"/>
    </source>
</evidence>
<keyword evidence="6" id="KW-0145">Chemotaxis</keyword>
<keyword evidence="13" id="KW-1185">Reference proteome</keyword>
<evidence type="ECO:0000256" key="7">
    <source>
        <dbReference type="ARBA" id="ARBA00022779"/>
    </source>
</evidence>
<dbReference type="CDD" id="cd17908">
    <property type="entry name" value="FliM"/>
    <property type="match status" value="1"/>
</dbReference>
<dbReference type="GO" id="GO:0005886">
    <property type="term" value="C:plasma membrane"/>
    <property type="evidence" value="ECO:0007669"/>
    <property type="project" value="UniProtKB-SubCell"/>
</dbReference>
<dbReference type="GO" id="GO:0050918">
    <property type="term" value="P:positive chemotaxis"/>
    <property type="evidence" value="ECO:0007669"/>
    <property type="project" value="TreeGrafter"/>
</dbReference>
<dbReference type="PANTHER" id="PTHR30034:SF6">
    <property type="entry name" value="YOP PROTEINS TRANSLOCATION PROTEIN Q"/>
    <property type="match status" value="1"/>
</dbReference>
<dbReference type="EMBL" id="CVRB01000001">
    <property type="protein sequence ID" value="CRK80940.1"/>
    <property type="molecule type" value="Genomic_DNA"/>
</dbReference>
<sequence>MAEVLSQQEIDALLFALNTGELQASDVSIEKEKVKVYDFKRAMRYSKEQLRSIMRIHENFARLMTSYLSAQLRSYVQIEIDLVDQVTYHEFIASIPSRTILNVFDVKPMDGKMVMEVNPQVSFAVLERLLGGHGENYSDLNNGSLTEIETVLLQKIFSRTFEMYSEIWKNIENINAKWEAIETNPQFLQLASTNDTVIIIVFRTTIGETTGRMTLCLPHLIVEPVLPKLSTQQWFSTMVKANIPQQDMLMQNLDTVHIPVIAELGRATIPVSDLIHLQIGDVIGIDTGKIQVKVDQLTRFLGNPGLQKGRYAVQIDQVIDTEGDDL</sequence>
<dbReference type="InterPro" id="IPR028976">
    <property type="entry name" value="CheC-like_sf"/>
</dbReference>
<evidence type="ECO:0000256" key="4">
    <source>
        <dbReference type="ARBA" id="ARBA00021898"/>
    </source>
</evidence>
<evidence type="ECO:0000256" key="2">
    <source>
        <dbReference type="ARBA" id="ARBA00004202"/>
    </source>
</evidence>
<feature type="domain" description="Flagellar motor switch protein FliN-like C-terminal" evidence="11">
    <location>
        <begin position="252"/>
        <end position="319"/>
    </location>
</feature>
<dbReference type="InterPro" id="IPR001543">
    <property type="entry name" value="FliN-like_C"/>
</dbReference>
<proteinExistence type="inferred from homology"/>
<dbReference type="AlphaFoldDB" id="A0A0U1NSB6"/>
<keyword evidence="8" id="KW-0472">Membrane</keyword>
<gene>
    <name evidence="12" type="ORF">BN000_00831</name>
</gene>
<evidence type="ECO:0000256" key="5">
    <source>
        <dbReference type="ARBA" id="ARBA00022475"/>
    </source>
</evidence>
<comment type="subcellular location">
    <subcellularLocation>
        <location evidence="1">Bacterial flagellum basal body</location>
    </subcellularLocation>
    <subcellularLocation>
        <location evidence="2">Cell membrane</location>
        <topology evidence="2">Peripheral membrane protein</topology>
    </subcellularLocation>
</comment>
<dbReference type="Pfam" id="PF02154">
    <property type="entry name" value="FliM"/>
    <property type="match status" value="1"/>
</dbReference>
<reference evidence="13" key="1">
    <citation type="submission" date="2015-05" db="EMBL/GenBank/DDBJ databases">
        <authorList>
            <person name="Urmite Genomes"/>
        </authorList>
    </citation>
    <scope>NUCLEOTIDE SEQUENCE [LARGE SCALE GENOMIC DNA]</scope>
    <source>
        <strain evidence="13">LF1</strain>
    </source>
</reference>
<keyword evidence="5" id="KW-1003">Cell membrane</keyword>
<organism evidence="12 13">
    <name type="scientific">Neobacillus massiliamazoniensis</name>
    <dbReference type="NCBI Taxonomy" id="1499688"/>
    <lineage>
        <taxon>Bacteria</taxon>
        <taxon>Bacillati</taxon>
        <taxon>Bacillota</taxon>
        <taxon>Bacilli</taxon>
        <taxon>Bacillales</taxon>
        <taxon>Bacillaceae</taxon>
        <taxon>Neobacillus</taxon>
    </lineage>
</organism>
<keyword evidence="9" id="KW-0975">Bacterial flagellum</keyword>
<dbReference type="RefSeq" id="WP_090631221.1">
    <property type="nucleotide sequence ID" value="NZ_CVRB01000001.1"/>
</dbReference>
<evidence type="ECO:0000259" key="11">
    <source>
        <dbReference type="Pfam" id="PF01052"/>
    </source>
</evidence>
<dbReference type="PANTHER" id="PTHR30034">
    <property type="entry name" value="FLAGELLAR MOTOR SWITCH PROTEIN FLIM"/>
    <property type="match status" value="1"/>
</dbReference>
<keyword evidence="12" id="KW-0966">Cell projection</keyword>
<dbReference type="Pfam" id="PF01052">
    <property type="entry name" value="FliMN_C"/>
    <property type="match status" value="1"/>
</dbReference>
<evidence type="ECO:0000256" key="8">
    <source>
        <dbReference type="ARBA" id="ARBA00023136"/>
    </source>
</evidence>
<dbReference type="NCBIfam" id="TIGR01397">
    <property type="entry name" value="fliM_switch"/>
    <property type="match status" value="1"/>
</dbReference>
<dbReference type="SUPFAM" id="SSF103039">
    <property type="entry name" value="CheC-like"/>
    <property type="match status" value="1"/>
</dbReference>
<protein>
    <recommendedName>
        <fullName evidence="4 10">Flagellar motor switch protein FliM</fullName>
    </recommendedName>
</protein>
<dbReference type="SUPFAM" id="SSF101801">
    <property type="entry name" value="Surface presentation of antigens (SPOA)"/>
    <property type="match status" value="1"/>
</dbReference>
<keyword evidence="7" id="KW-0283">Flagellar rotation</keyword>
<keyword evidence="12" id="KW-0282">Flagellum</keyword>
<evidence type="ECO:0000256" key="9">
    <source>
        <dbReference type="ARBA" id="ARBA00023143"/>
    </source>
</evidence>
<evidence type="ECO:0000256" key="6">
    <source>
        <dbReference type="ARBA" id="ARBA00022500"/>
    </source>
</evidence>
<dbReference type="GO" id="GO:0071978">
    <property type="term" value="P:bacterial-type flagellum-dependent swarming motility"/>
    <property type="evidence" value="ECO:0007669"/>
    <property type="project" value="TreeGrafter"/>
</dbReference>
<dbReference type="InterPro" id="IPR001689">
    <property type="entry name" value="Flag_FliM"/>
</dbReference>
<keyword evidence="12" id="KW-0969">Cilium</keyword>
<dbReference type="InterPro" id="IPR036429">
    <property type="entry name" value="SpoA-like_sf"/>
</dbReference>
<evidence type="ECO:0000313" key="12">
    <source>
        <dbReference type="EMBL" id="CRK80940.1"/>
    </source>
</evidence>
<comment type="similarity">
    <text evidence="3">Belongs to the FliM family.</text>
</comment>
<dbReference type="STRING" id="1499688.BN000_00831"/>
<dbReference type="Gene3D" id="2.30.330.10">
    <property type="entry name" value="SpoA-like"/>
    <property type="match status" value="1"/>
</dbReference>
<dbReference type="OrthoDB" id="9806941at2"/>
<dbReference type="Gene3D" id="3.40.1550.10">
    <property type="entry name" value="CheC-like"/>
    <property type="match status" value="1"/>
</dbReference>
<dbReference type="Proteomes" id="UP000199087">
    <property type="component" value="Unassembled WGS sequence"/>
</dbReference>
<evidence type="ECO:0000256" key="3">
    <source>
        <dbReference type="ARBA" id="ARBA00011049"/>
    </source>
</evidence>